<organism evidence="3">
    <name type="scientific">Selaginella moellendorffii</name>
    <name type="common">Spikemoss</name>
    <dbReference type="NCBI Taxonomy" id="88036"/>
    <lineage>
        <taxon>Eukaryota</taxon>
        <taxon>Viridiplantae</taxon>
        <taxon>Streptophyta</taxon>
        <taxon>Embryophyta</taxon>
        <taxon>Tracheophyta</taxon>
        <taxon>Lycopodiopsida</taxon>
        <taxon>Selaginellales</taxon>
        <taxon>Selaginellaceae</taxon>
        <taxon>Selaginella</taxon>
    </lineage>
</organism>
<proteinExistence type="predicted"/>
<dbReference type="SMART" id="SM00671">
    <property type="entry name" value="SEL1"/>
    <property type="match status" value="5"/>
</dbReference>
<reference evidence="2 3" key="1">
    <citation type="journal article" date="2011" name="Science">
        <title>The Selaginella genome identifies genetic changes associated with the evolution of vascular plants.</title>
        <authorList>
            <person name="Banks J.A."/>
            <person name="Nishiyama T."/>
            <person name="Hasebe M."/>
            <person name="Bowman J.L."/>
            <person name="Gribskov M."/>
            <person name="dePamphilis C."/>
            <person name="Albert V.A."/>
            <person name="Aono N."/>
            <person name="Aoyama T."/>
            <person name="Ambrose B.A."/>
            <person name="Ashton N.W."/>
            <person name="Axtell M.J."/>
            <person name="Barker E."/>
            <person name="Barker M.S."/>
            <person name="Bennetzen J.L."/>
            <person name="Bonawitz N.D."/>
            <person name="Chapple C."/>
            <person name="Cheng C."/>
            <person name="Correa L.G."/>
            <person name="Dacre M."/>
            <person name="DeBarry J."/>
            <person name="Dreyer I."/>
            <person name="Elias M."/>
            <person name="Engstrom E.M."/>
            <person name="Estelle M."/>
            <person name="Feng L."/>
            <person name="Finet C."/>
            <person name="Floyd S.K."/>
            <person name="Frommer W.B."/>
            <person name="Fujita T."/>
            <person name="Gramzow L."/>
            <person name="Gutensohn M."/>
            <person name="Harholt J."/>
            <person name="Hattori M."/>
            <person name="Heyl A."/>
            <person name="Hirai T."/>
            <person name="Hiwatashi Y."/>
            <person name="Ishikawa M."/>
            <person name="Iwata M."/>
            <person name="Karol K.G."/>
            <person name="Koehler B."/>
            <person name="Kolukisaoglu U."/>
            <person name="Kubo M."/>
            <person name="Kurata T."/>
            <person name="Lalonde S."/>
            <person name="Li K."/>
            <person name="Li Y."/>
            <person name="Litt A."/>
            <person name="Lyons E."/>
            <person name="Manning G."/>
            <person name="Maruyama T."/>
            <person name="Michael T.P."/>
            <person name="Mikami K."/>
            <person name="Miyazaki S."/>
            <person name="Morinaga S."/>
            <person name="Murata T."/>
            <person name="Mueller-Roeber B."/>
            <person name="Nelson D.R."/>
            <person name="Obara M."/>
            <person name="Oguri Y."/>
            <person name="Olmstead R.G."/>
            <person name="Onodera N."/>
            <person name="Petersen B.L."/>
            <person name="Pils B."/>
            <person name="Prigge M."/>
            <person name="Rensing S.A."/>
            <person name="Riano-Pachon D.M."/>
            <person name="Roberts A.W."/>
            <person name="Sato Y."/>
            <person name="Scheller H.V."/>
            <person name="Schulz B."/>
            <person name="Schulz C."/>
            <person name="Shakirov E.V."/>
            <person name="Shibagaki N."/>
            <person name="Shinohara N."/>
            <person name="Shippen D.E."/>
            <person name="Soerensen I."/>
            <person name="Sotooka R."/>
            <person name="Sugimoto N."/>
            <person name="Sugita M."/>
            <person name="Sumikawa N."/>
            <person name="Tanurdzic M."/>
            <person name="Theissen G."/>
            <person name="Ulvskov P."/>
            <person name="Wakazuki S."/>
            <person name="Weng J.K."/>
            <person name="Willats W.W."/>
            <person name="Wipf D."/>
            <person name="Wolf P.G."/>
            <person name="Yang L."/>
            <person name="Zimmer A.D."/>
            <person name="Zhu Q."/>
            <person name="Mitros T."/>
            <person name="Hellsten U."/>
            <person name="Loque D."/>
            <person name="Otillar R."/>
            <person name="Salamov A."/>
            <person name="Schmutz J."/>
            <person name="Shapiro H."/>
            <person name="Lindquist E."/>
            <person name="Lucas S."/>
            <person name="Rokhsar D."/>
            <person name="Grigoriev I.V."/>
        </authorList>
    </citation>
    <scope>NUCLEOTIDE SEQUENCE [LARGE SCALE GENOMIC DNA]</scope>
</reference>
<feature type="domain" description="Protein kinase" evidence="1">
    <location>
        <begin position="42"/>
        <end position="283"/>
    </location>
</feature>
<dbReference type="InParanoid" id="D8S0M2"/>
<dbReference type="InterPro" id="IPR051681">
    <property type="entry name" value="Ser/Thr_Kinases-Pseudokinases"/>
</dbReference>
<dbReference type="PANTHER" id="PTHR44329:SF271">
    <property type="entry name" value="ATMRK1"/>
    <property type="match status" value="1"/>
</dbReference>
<dbReference type="Gene3D" id="1.25.40.10">
    <property type="entry name" value="Tetratricopeptide repeat domain"/>
    <property type="match status" value="2"/>
</dbReference>
<dbReference type="InterPro" id="IPR011990">
    <property type="entry name" value="TPR-like_helical_dom_sf"/>
</dbReference>
<dbReference type="HOGENOM" id="CLU_256740_0_0_1"/>
<keyword evidence="3" id="KW-1185">Reference proteome</keyword>
<dbReference type="GO" id="GO:0004674">
    <property type="term" value="F:protein serine/threonine kinase activity"/>
    <property type="evidence" value="ECO:0000318"/>
    <property type="project" value="GO_Central"/>
</dbReference>
<dbReference type="EMBL" id="GL377597">
    <property type="protein sequence ID" value="EFJ22078.1"/>
    <property type="molecule type" value="Genomic_DNA"/>
</dbReference>
<accession>D8S0M2</accession>
<dbReference type="InterPro" id="IPR011009">
    <property type="entry name" value="Kinase-like_dom_sf"/>
</dbReference>
<evidence type="ECO:0000313" key="3">
    <source>
        <dbReference type="Proteomes" id="UP000001514"/>
    </source>
</evidence>
<dbReference type="InterPro" id="IPR000719">
    <property type="entry name" value="Prot_kinase_dom"/>
</dbReference>
<dbReference type="PROSITE" id="PS00108">
    <property type="entry name" value="PROTEIN_KINASE_ST"/>
    <property type="match status" value="1"/>
</dbReference>
<gene>
    <name evidence="2" type="primary">MAP3K</name>
    <name evidence="2" type="ORF">SELMODRAFT_443349</name>
</gene>
<dbReference type="GO" id="GO:0007165">
    <property type="term" value="P:signal transduction"/>
    <property type="evidence" value="ECO:0000318"/>
    <property type="project" value="GO_Central"/>
</dbReference>
<dbReference type="PANTHER" id="PTHR44329">
    <property type="entry name" value="SERINE/THREONINE-PROTEIN KINASE TNNI3K-RELATED"/>
    <property type="match status" value="1"/>
</dbReference>
<evidence type="ECO:0000259" key="1">
    <source>
        <dbReference type="PROSITE" id="PS50011"/>
    </source>
</evidence>
<sequence>MGNITSLQRNQLRAMDCSASPSPIVLLREGYSNEDINDYEIDSREVECGAGSYGSVRLGVYRGQAVAVKSYNRGVSESSIRREVEVMRSLKGESRVVQFLGRVQTGLDDDRCIVMELAYNLSLRALLDASGQSLSGRLKVVIARDLCGGLCSLHGRGIAHEDVKSDNVLLDFGLRAKLCDFGTARQMGDNDFGEVLGTPAFMAPEKRAAPPGSMYHRLASDIYSLGLVLQELLGDVEIVIQCLASCPLERPSCDEVLDALDHLYSSDDRDFDSFKGLLDHAIGEAERVNLACYWTDTFLENEEGDNADLIRQGRMLFYQQRNEEAFDVFTTSESAVAKLFLGIMNFHGYGCQRNWEAALELFKDCLVMLEDEIGVNMLMSALVDYYLAMIQTRMGIGDAIQHLAELSSRGNAYAQVEFANVYSLRSGMFSSCLEFAPTVNGNHRNVLDLLLKAAKTGYAHAQALLALFYMAVNPGYRELPAKEMEFLERSVEGGSLLGRILRSVVKGTIDKAGLLAESRNGALLEFIGDLYKLRCENTDAIDFYTAAANLERMTSGWARLSCMKALILNTRIHREGKGRLALNSICIRLRTLLSKRFNSTSDDELLLFFRMNRHKSTVEYDLMDGLLELGEEEVVMRIFRQSRDVSIKAMNALFNMSAKFHSDEWHQILAEKRQYMEPSVVTKIGALYRRRLQDERKAMEWWRAAAEAGDAEALSMQAMEFSQNGDNDMAVRLWEQGVSAGNDTAMLQLAICGGVGRERKLQLLQRAVDLGNSLAMVELAGMLRYRGDLAGAEKLLKQALLHGAERAASMLAFLLVQKKGQYTSEAEYWFRRSLWSLHPQVCYQAGAGYQDKDGEELIELVSKSADKLDAESLFNMGMLVASRTGLKQVSMQAYNFFAMAAEKKRHRQSAAVCFRYCYALGDTQGVEKWRKFLGDKDLERDGLLERLDQEDYARMVLAVEIYKELRSVAETQKGISDEQKQGLLLCNQRIYNRLCKLQKVLDESMFVAKRVREQLDKIEKLVNIVHILVSLSKQAQGGIVDIGNNEDKDRDGMSNSRKVISKIMDPRNLKPIRKQDLISSNVYSRSMAGLPSYNPQDQDRLLEADDGSVFFVETIPVGTTPKVKACRLNRIGRLILVYQDIPASELGLVKMEKMIEQDGSYHIMSRVEGCHSKSAVTTLEFQIANSFQQLGGLDPGATNSVLLSLAAAVADLHRCHIVHESISSNNILIVAQQQAASLQVKLAGFLLARLADPLEMSERERSGNDPHYELRKRIYQAPERIAGGRYSFECDIYSMGVVMAELKLGKSFLLSNTEVFGSDPAVSHRESILSLLSSYTDDVAACIRECMDNDASNRPFAQEVYDRLI</sequence>
<protein>
    <submittedName>
        <fullName evidence="2">Uncharacterized protein MAP3K</fullName>
    </submittedName>
</protein>
<dbReference type="Gramene" id="EFJ22078">
    <property type="protein sequence ID" value="EFJ22078"/>
    <property type="gene ID" value="SELMODRAFT_443349"/>
</dbReference>
<dbReference type="Gene3D" id="1.10.510.10">
    <property type="entry name" value="Transferase(Phosphotransferase) domain 1"/>
    <property type="match status" value="2"/>
</dbReference>
<dbReference type="eggNOG" id="KOG0032">
    <property type="taxonomic scope" value="Eukaryota"/>
</dbReference>
<dbReference type="Pfam" id="PF00069">
    <property type="entry name" value="Pkinase"/>
    <property type="match status" value="2"/>
</dbReference>
<dbReference type="PROSITE" id="PS50011">
    <property type="entry name" value="PROTEIN_KINASE_DOM"/>
    <property type="match status" value="2"/>
</dbReference>
<dbReference type="SUPFAM" id="SSF81901">
    <property type="entry name" value="HCP-like"/>
    <property type="match status" value="3"/>
</dbReference>
<dbReference type="InterPro" id="IPR006597">
    <property type="entry name" value="Sel1-like"/>
</dbReference>
<dbReference type="SMART" id="SM00220">
    <property type="entry name" value="S_TKc"/>
    <property type="match status" value="1"/>
</dbReference>
<dbReference type="GO" id="GO:0005524">
    <property type="term" value="F:ATP binding"/>
    <property type="evidence" value="ECO:0007669"/>
    <property type="project" value="InterPro"/>
</dbReference>
<dbReference type="eggNOG" id="KOG1187">
    <property type="taxonomic scope" value="Eukaryota"/>
</dbReference>
<name>D8S0M2_SELML</name>
<dbReference type="SUPFAM" id="SSF56112">
    <property type="entry name" value="Protein kinase-like (PK-like)"/>
    <property type="match status" value="2"/>
</dbReference>
<dbReference type="KEGG" id="smo:SELMODRAFT_443349"/>
<dbReference type="Proteomes" id="UP000001514">
    <property type="component" value="Unassembled WGS sequence"/>
</dbReference>
<feature type="domain" description="Protein kinase" evidence="1">
    <location>
        <begin position="1072"/>
        <end position="1365"/>
    </location>
</feature>
<dbReference type="InterPro" id="IPR008271">
    <property type="entry name" value="Ser/Thr_kinase_AS"/>
</dbReference>
<evidence type="ECO:0000313" key="2">
    <source>
        <dbReference type="EMBL" id="EFJ22078.1"/>
    </source>
</evidence>